<evidence type="ECO:0000313" key="1">
    <source>
        <dbReference type="EMBL" id="MPC66797.1"/>
    </source>
</evidence>
<dbReference type="AlphaFoldDB" id="A0A5B7HBX0"/>
<keyword evidence="2" id="KW-1185">Reference proteome</keyword>
<organism evidence="1 2">
    <name type="scientific">Portunus trituberculatus</name>
    <name type="common">Swimming crab</name>
    <name type="synonym">Neptunus trituberculatus</name>
    <dbReference type="NCBI Taxonomy" id="210409"/>
    <lineage>
        <taxon>Eukaryota</taxon>
        <taxon>Metazoa</taxon>
        <taxon>Ecdysozoa</taxon>
        <taxon>Arthropoda</taxon>
        <taxon>Crustacea</taxon>
        <taxon>Multicrustacea</taxon>
        <taxon>Malacostraca</taxon>
        <taxon>Eumalacostraca</taxon>
        <taxon>Eucarida</taxon>
        <taxon>Decapoda</taxon>
        <taxon>Pleocyemata</taxon>
        <taxon>Brachyura</taxon>
        <taxon>Eubrachyura</taxon>
        <taxon>Portunoidea</taxon>
        <taxon>Portunidae</taxon>
        <taxon>Portuninae</taxon>
        <taxon>Portunus</taxon>
    </lineage>
</organism>
<evidence type="ECO:0000313" key="2">
    <source>
        <dbReference type="Proteomes" id="UP000324222"/>
    </source>
</evidence>
<proteinExistence type="predicted"/>
<gene>
    <name evidence="1" type="ORF">E2C01_060950</name>
</gene>
<dbReference type="EMBL" id="VSRR010025300">
    <property type="protein sequence ID" value="MPC66797.1"/>
    <property type="molecule type" value="Genomic_DNA"/>
</dbReference>
<dbReference type="Proteomes" id="UP000324222">
    <property type="component" value="Unassembled WGS sequence"/>
</dbReference>
<sequence>MLQLLLLPLVNYYYYYYYYNFKYYNDYNYTIHIHKHHQHYHHNSIFLLLYNTTHINNHSNSPQPFTIPPAHQPTSPPATFLTLPITAPIT</sequence>
<protein>
    <submittedName>
        <fullName evidence="1">Uncharacterized protein</fullName>
    </submittedName>
</protein>
<name>A0A5B7HBX0_PORTR</name>
<comment type="caution">
    <text evidence="1">The sequence shown here is derived from an EMBL/GenBank/DDBJ whole genome shotgun (WGS) entry which is preliminary data.</text>
</comment>
<reference evidence="1 2" key="1">
    <citation type="submission" date="2019-05" db="EMBL/GenBank/DDBJ databases">
        <title>Another draft genome of Portunus trituberculatus and its Hox gene families provides insights of decapod evolution.</title>
        <authorList>
            <person name="Jeong J.-H."/>
            <person name="Song I."/>
            <person name="Kim S."/>
            <person name="Choi T."/>
            <person name="Kim D."/>
            <person name="Ryu S."/>
            <person name="Kim W."/>
        </authorList>
    </citation>
    <scope>NUCLEOTIDE SEQUENCE [LARGE SCALE GENOMIC DNA]</scope>
    <source>
        <tissue evidence="1">Muscle</tissue>
    </source>
</reference>
<accession>A0A5B7HBX0</accession>